<evidence type="ECO:0000259" key="7">
    <source>
        <dbReference type="Pfam" id="PF00892"/>
    </source>
</evidence>
<feature type="transmembrane region" description="Helical" evidence="6">
    <location>
        <begin position="282"/>
        <end position="300"/>
    </location>
</feature>
<name>A0A1F7JBB8_9BACT</name>
<feature type="transmembrane region" description="Helical" evidence="6">
    <location>
        <begin position="224"/>
        <end position="243"/>
    </location>
</feature>
<feature type="transmembrane region" description="Helical" evidence="6">
    <location>
        <begin position="101"/>
        <end position="122"/>
    </location>
</feature>
<dbReference type="AlphaFoldDB" id="A0A1F7JBB8"/>
<comment type="caution">
    <text evidence="8">The sequence shown here is derived from an EMBL/GenBank/DDBJ whole genome shotgun (WGS) entry which is preliminary data.</text>
</comment>
<dbReference type="InterPro" id="IPR000620">
    <property type="entry name" value="EamA_dom"/>
</dbReference>
<reference evidence="8 9" key="1">
    <citation type="journal article" date="2016" name="Nat. Commun.">
        <title>Thousands of microbial genomes shed light on interconnected biogeochemical processes in an aquifer system.</title>
        <authorList>
            <person name="Anantharaman K."/>
            <person name="Brown C.T."/>
            <person name="Hug L.A."/>
            <person name="Sharon I."/>
            <person name="Castelle C.J."/>
            <person name="Probst A.J."/>
            <person name="Thomas B.C."/>
            <person name="Singh A."/>
            <person name="Wilkins M.J."/>
            <person name="Karaoz U."/>
            <person name="Brodie E.L."/>
            <person name="Williams K.H."/>
            <person name="Hubbard S.S."/>
            <person name="Banfield J.F."/>
        </authorList>
    </citation>
    <scope>NUCLEOTIDE SEQUENCE [LARGE SCALE GENOMIC DNA]</scope>
</reference>
<feature type="transmembrane region" description="Helical" evidence="6">
    <location>
        <begin position="159"/>
        <end position="178"/>
    </location>
</feature>
<feature type="transmembrane region" description="Helical" evidence="6">
    <location>
        <begin position="255"/>
        <end position="276"/>
    </location>
</feature>
<feature type="domain" description="EamA" evidence="7">
    <location>
        <begin position="161"/>
        <end position="293"/>
    </location>
</feature>
<feature type="transmembrane region" description="Helical" evidence="6">
    <location>
        <begin position="69"/>
        <end position="89"/>
    </location>
</feature>
<dbReference type="GO" id="GO:0005886">
    <property type="term" value="C:plasma membrane"/>
    <property type="evidence" value="ECO:0007669"/>
    <property type="project" value="UniProtKB-SubCell"/>
</dbReference>
<keyword evidence="3 6" id="KW-0812">Transmembrane</keyword>
<feature type="transmembrane region" description="Helical" evidence="6">
    <location>
        <begin position="30"/>
        <end position="54"/>
    </location>
</feature>
<dbReference type="EMBL" id="MGAT01000012">
    <property type="protein sequence ID" value="OGK52884.1"/>
    <property type="molecule type" value="Genomic_DNA"/>
</dbReference>
<dbReference type="STRING" id="1802069.A2970_02095"/>
<feature type="transmembrane region" description="Helical" evidence="6">
    <location>
        <begin position="129"/>
        <end position="147"/>
    </location>
</feature>
<keyword evidence="5 6" id="KW-0472">Membrane</keyword>
<organism evidence="8 9">
    <name type="scientific">Candidatus Roizmanbacteria bacterium RIFCSPLOWO2_01_FULL_44_13</name>
    <dbReference type="NCBI Taxonomy" id="1802069"/>
    <lineage>
        <taxon>Bacteria</taxon>
        <taxon>Candidatus Roizmaniibacteriota</taxon>
    </lineage>
</organism>
<evidence type="ECO:0000256" key="6">
    <source>
        <dbReference type="SAM" id="Phobius"/>
    </source>
</evidence>
<sequence length="302" mass="33292">MKKILNNGPLLIVIAASLWAFDGIIRRSLYILPPVVIVFFEHLVGALILLPFFFKDLFIKKIKLGRKEFLAIIFVSLLSGLLGTLWFTTALLQTQFISFSVVYLLQKLQPIFAVAAGAILLKEKITRKYLVYAGLAVVSAYFVTFPTGRVNFSTGTGTLAAALFAVGAAFAWGTSTAFSRLALIKSDDRFVTAIRFILTTVMAGAAVFIFNSQSVLPTVTLSQLARFLLIAVSTGMVAILIYYHGLRKTEVKVSTILELIYPLLAVVIDMVVYKSFLTPTQIIAAIALLFYIFKISRLNAKK</sequence>
<evidence type="ECO:0000256" key="1">
    <source>
        <dbReference type="ARBA" id="ARBA00004651"/>
    </source>
</evidence>
<evidence type="ECO:0000313" key="8">
    <source>
        <dbReference type="EMBL" id="OGK52884.1"/>
    </source>
</evidence>
<accession>A0A1F7JBB8</accession>
<feature type="transmembrane region" description="Helical" evidence="6">
    <location>
        <begin position="190"/>
        <end position="212"/>
    </location>
</feature>
<dbReference type="PANTHER" id="PTHR32322:SF18">
    <property type="entry name" value="S-ADENOSYLMETHIONINE_S-ADENOSYLHOMOCYSTEINE TRANSPORTER"/>
    <property type="match status" value="1"/>
</dbReference>
<dbReference type="Proteomes" id="UP000178857">
    <property type="component" value="Unassembled WGS sequence"/>
</dbReference>
<dbReference type="InterPro" id="IPR037185">
    <property type="entry name" value="EmrE-like"/>
</dbReference>
<dbReference type="PANTHER" id="PTHR32322">
    <property type="entry name" value="INNER MEMBRANE TRANSPORTER"/>
    <property type="match status" value="1"/>
</dbReference>
<evidence type="ECO:0000256" key="2">
    <source>
        <dbReference type="ARBA" id="ARBA00022475"/>
    </source>
</evidence>
<evidence type="ECO:0000256" key="3">
    <source>
        <dbReference type="ARBA" id="ARBA00022692"/>
    </source>
</evidence>
<dbReference type="SUPFAM" id="SSF103481">
    <property type="entry name" value="Multidrug resistance efflux transporter EmrE"/>
    <property type="match status" value="1"/>
</dbReference>
<gene>
    <name evidence="8" type="ORF">A2970_02095</name>
</gene>
<dbReference type="InterPro" id="IPR050638">
    <property type="entry name" value="AA-Vitamin_Transporters"/>
</dbReference>
<feature type="domain" description="EamA" evidence="7">
    <location>
        <begin position="8"/>
        <end position="144"/>
    </location>
</feature>
<keyword evidence="2" id="KW-1003">Cell membrane</keyword>
<comment type="subcellular location">
    <subcellularLocation>
        <location evidence="1">Cell membrane</location>
        <topology evidence="1">Multi-pass membrane protein</topology>
    </subcellularLocation>
</comment>
<dbReference type="Pfam" id="PF00892">
    <property type="entry name" value="EamA"/>
    <property type="match status" value="2"/>
</dbReference>
<proteinExistence type="predicted"/>
<keyword evidence="4 6" id="KW-1133">Transmembrane helix</keyword>
<protein>
    <recommendedName>
        <fullName evidence="7">EamA domain-containing protein</fullName>
    </recommendedName>
</protein>
<evidence type="ECO:0000256" key="5">
    <source>
        <dbReference type="ARBA" id="ARBA00023136"/>
    </source>
</evidence>
<evidence type="ECO:0000256" key="4">
    <source>
        <dbReference type="ARBA" id="ARBA00022989"/>
    </source>
</evidence>
<evidence type="ECO:0000313" key="9">
    <source>
        <dbReference type="Proteomes" id="UP000178857"/>
    </source>
</evidence>